<dbReference type="SUPFAM" id="SSF53067">
    <property type="entry name" value="Actin-like ATPase domain"/>
    <property type="match status" value="1"/>
</dbReference>
<gene>
    <name evidence="2" type="ORF">BGE01nite_47240</name>
</gene>
<comment type="caution">
    <text evidence="2">The sequence shown here is derived from an EMBL/GenBank/DDBJ whole genome shotgun (WGS) entry which is preliminary data.</text>
</comment>
<dbReference type="OrthoDB" id="9796533at2"/>
<protein>
    <submittedName>
        <fullName evidence="2">Sugar kinase</fullName>
    </submittedName>
</protein>
<dbReference type="PANTHER" id="PTHR18964">
    <property type="entry name" value="ROK (REPRESSOR, ORF, KINASE) FAMILY"/>
    <property type="match status" value="1"/>
</dbReference>
<name>A0A512MFC0_9BACT</name>
<sequence>MRNAEELRHNLAQTLLHVRSGRATSRRILAEIMRISPTTAGDYVDQLIGSGHLLESGLEQGRIGRPKRNLSTVAEAGWFAGIEFNAERVQAVRLDFSGVPTRSLSRPLPEDADAASVMKEISEVIKSLRQGASGPLLQIGAGAPGIVNPEAGVGVHYTFIPGWDNIPLKADLEKLFKVPVIVENNLRVIALAERWFGGGRELDDYVILGPRSGFGIAVVKNGRLMSGAHHASGEIGRWVWPLMGEGKEMHDALSSPAVWRRLAGVSNRARLPVDLHAALEGLAESEGEAWEALIDDYARVMGLLHLLLDTPAYFLHGPLTALGERFGREISQRAVKLMPALGSMPPSVVISTLGDDAGALGAASHAMEGWGPANYL</sequence>
<comment type="similarity">
    <text evidence="1">Belongs to the ROK (NagC/XylR) family.</text>
</comment>
<dbReference type="InterPro" id="IPR043129">
    <property type="entry name" value="ATPase_NBD"/>
</dbReference>
<dbReference type="Pfam" id="PF00480">
    <property type="entry name" value="ROK"/>
    <property type="match status" value="1"/>
</dbReference>
<dbReference type="Gene3D" id="3.30.420.40">
    <property type="match status" value="2"/>
</dbReference>
<dbReference type="RefSeq" id="WP_146854328.1">
    <property type="nucleotide sequence ID" value="NZ_BKAG01000049.1"/>
</dbReference>
<proteinExistence type="inferred from homology"/>
<dbReference type="AlphaFoldDB" id="A0A512MFC0"/>
<dbReference type="Proteomes" id="UP000321577">
    <property type="component" value="Unassembled WGS sequence"/>
</dbReference>
<keyword evidence="3" id="KW-1185">Reference proteome</keyword>
<accession>A0A512MFC0</accession>
<dbReference type="PANTHER" id="PTHR18964:SF149">
    <property type="entry name" value="BIFUNCTIONAL UDP-N-ACETYLGLUCOSAMINE 2-EPIMERASE_N-ACETYLMANNOSAMINE KINASE"/>
    <property type="match status" value="1"/>
</dbReference>
<dbReference type="Gene3D" id="1.10.10.10">
    <property type="entry name" value="Winged helix-like DNA-binding domain superfamily/Winged helix DNA-binding domain"/>
    <property type="match status" value="1"/>
</dbReference>
<dbReference type="EMBL" id="BKAG01000049">
    <property type="protein sequence ID" value="GEP45433.1"/>
    <property type="molecule type" value="Genomic_DNA"/>
</dbReference>
<dbReference type="InterPro" id="IPR036390">
    <property type="entry name" value="WH_DNA-bd_sf"/>
</dbReference>
<reference evidence="2 3" key="1">
    <citation type="submission" date="2019-07" db="EMBL/GenBank/DDBJ databases">
        <title>Whole genome shotgun sequence of Brevifollis gellanilyticus NBRC 108608.</title>
        <authorList>
            <person name="Hosoyama A."/>
            <person name="Uohara A."/>
            <person name="Ohji S."/>
            <person name="Ichikawa N."/>
        </authorList>
    </citation>
    <scope>NUCLEOTIDE SEQUENCE [LARGE SCALE GENOMIC DNA]</scope>
    <source>
        <strain evidence="2 3">NBRC 108608</strain>
    </source>
</reference>
<dbReference type="CDD" id="cd23763">
    <property type="entry name" value="ASKHA_ATPase_ROK"/>
    <property type="match status" value="1"/>
</dbReference>
<keyword evidence="2" id="KW-0418">Kinase</keyword>
<dbReference type="SUPFAM" id="SSF46785">
    <property type="entry name" value="Winged helix' DNA-binding domain"/>
    <property type="match status" value="1"/>
</dbReference>
<dbReference type="GO" id="GO:0016301">
    <property type="term" value="F:kinase activity"/>
    <property type="evidence" value="ECO:0007669"/>
    <property type="project" value="UniProtKB-KW"/>
</dbReference>
<dbReference type="InterPro" id="IPR000600">
    <property type="entry name" value="ROK"/>
</dbReference>
<evidence type="ECO:0000313" key="2">
    <source>
        <dbReference type="EMBL" id="GEP45433.1"/>
    </source>
</evidence>
<evidence type="ECO:0000256" key="1">
    <source>
        <dbReference type="ARBA" id="ARBA00006479"/>
    </source>
</evidence>
<dbReference type="InterPro" id="IPR036388">
    <property type="entry name" value="WH-like_DNA-bd_sf"/>
</dbReference>
<organism evidence="2 3">
    <name type="scientific">Brevifollis gellanilyticus</name>
    <dbReference type="NCBI Taxonomy" id="748831"/>
    <lineage>
        <taxon>Bacteria</taxon>
        <taxon>Pseudomonadati</taxon>
        <taxon>Verrucomicrobiota</taxon>
        <taxon>Verrucomicrobiia</taxon>
        <taxon>Verrucomicrobiales</taxon>
        <taxon>Verrucomicrobiaceae</taxon>
    </lineage>
</organism>
<keyword evidence="2" id="KW-0808">Transferase</keyword>
<evidence type="ECO:0000313" key="3">
    <source>
        <dbReference type="Proteomes" id="UP000321577"/>
    </source>
</evidence>